<dbReference type="EMBL" id="FBWC01000031">
    <property type="protein sequence ID" value="CUX62849.1"/>
    <property type="molecule type" value="Genomic_DNA"/>
</dbReference>
<evidence type="ECO:0000313" key="2">
    <source>
        <dbReference type="Proteomes" id="UP000191897"/>
    </source>
</evidence>
<organism evidence="1 2">
    <name type="scientific">Agrobacterium tumefaciens str. Kerr 14</name>
    <dbReference type="NCBI Taxonomy" id="1183424"/>
    <lineage>
        <taxon>Bacteria</taxon>
        <taxon>Pseudomonadati</taxon>
        <taxon>Pseudomonadota</taxon>
        <taxon>Alphaproteobacteria</taxon>
        <taxon>Hyphomicrobiales</taxon>
        <taxon>Rhizobiaceae</taxon>
        <taxon>Rhizobium/Agrobacterium group</taxon>
        <taxon>Agrobacterium</taxon>
        <taxon>Agrobacterium tumefaciens complex</taxon>
    </lineage>
</organism>
<proteinExistence type="predicted"/>
<evidence type="ECO:0000313" key="1">
    <source>
        <dbReference type="EMBL" id="CUX62849.1"/>
    </source>
</evidence>
<reference evidence="1 2" key="1">
    <citation type="submission" date="2016-01" db="EMBL/GenBank/DDBJ databases">
        <authorList>
            <person name="Oliw E.H."/>
        </authorList>
    </citation>
    <scope>NUCLEOTIDE SEQUENCE [LARGE SCALE GENOMIC DNA]</scope>
    <source>
        <strain evidence="1 2">Kerr 14</strain>
    </source>
</reference>
<dbReference type="Proteomes" id="UP000191897">
    <property type="component" value="Unassembled WGS sequence"/>
</dbReference>
<name>A0A1S7S534_AGRTU</name>
<protein>
    <submittedName>
        <fullName evidence="1">Uncharacterized protein</fullName>
    </submittedName>
</protein>
<dbReference type="AlphaFoldDB" id="A0A1S7S534"/>
<gene>
    <name evidence="1" type="ORF">AGR4C_Lc90015</name>
</gene>
<sequence length="117" mass="13019">MENTCLIWSCNAQSRYRTCSPNLGQRELEFSGVKTQCGDGAYEPFMSESQSSIFAPPEPKILAMTGRTIHFLKAHPAAWPCPATGRQQSASAWHSSSSCRSRFISEGIKPAYFLRQL</sequence>
<accession>A0A1S7S534</accession>